<dbReference type="Proteomes" id="UP000187464">
    <property type="component" value="Chromosome I"/>
</dbReference>
<evidence type="ECO:0000313" key="3">
    <source>
        <dbReference type="Proteomes" id="UP000187464"/>
    </source>
</evidence>
<dbReference type="EMBL" id="LT605205">
    <property type="protein sequence ID" value="SCD21084.1"/>
    <property type="molecule type" value="Genomic_DNA"/>
</dbReference>
<evidence type="ECO:0000259" key="1">
    <source>
        <dbReference type="Pfam" id="PF13529"/>
    </source>
</evidence>
<keyword evidence="3" id="KW-1185">Reference proteome</keyword>
<dbReference type="AlphaFoldDB" id="A0A1R3TBW3"/>
<reference evidence="2 3" key="1">
    <citation type="submission" date="2016-08" db="EMBL/GenBank/DDBJ databases">
        <authorList>
            <person name="Seilhamer J.J."/>
        </authorList>
    </citation>
    <scope>NUCLEOTIDE SEQUENCE [LARGE SCALE GENOMIC DNA]</scope>
    <source>
        <strain evidence="2">M3/6</strain>
    </source>
</reference>
<name>A0A1R3TBW3_9BACT</name>
<feature type="domain" description="Peptidase C39-like" evidence="1">
    <location>
        <begin position="97"/>
        <end position="223"/>
    </location>
</feature>
<dbReference type="STRING" id="1642647.PSM36_2279"/>
<sequence length="265" mass="30616">MKRNDMQINIIITALCIVFAVGSCTGSTVNEKTVSFQNEEYILSDYTDVHKISHDSVLPLDGAAKSERRLDIKNSPYFMSYDFYNMESEGTLVLLKNFKTIQQATEVTCGPACVLMVLEHFGKKGNYNEKILKELRGTAQDTTYLRHLLSIFDAVGGFRYASTFDYKKKEDTPKNLFPDYLKRNIPVIVGTNEWEGHWQVVIGYDTMGTETKEDDILILADPYDITDHNQDGYVIRSFCRFYYDNWKTRYDPDFDWGLFIAAWPE</sequence>
<dbReference type="SUPFAM" id="SSF53474">
    <property type="entry name" value="alpha/beta-Hydrolases"/>
    <property type="match status" value="1"/>
</dbReference>
<dbReference type="Gene3D" id="3.90.70.10">
    <property type="entry name" value="Cysteine proteinases"/>
    <property type="match status" value="1"/>
</dbReference>
<dbReference type="Pfam" id="PF13529">
    <property type="entry name" value="Peptidase_C39_2"/>
    <property type="match status" value="1"/>
</dbReference>
<dbReference type="RefSeq" id="WP_076930965.1">
    <property type="nucleotide sequence ID" value="NZ_LT605205.1"/>
</dbReference>
<organism evidence="2 3">
    <name type="scientific">Proteiniphilum saccharofermentans</name>
    <dbReference type="NCBI Taxonomy" id="1642647"/>
    <lineage>
        <taxon>Bacteria</taxon>
        <taxon>Pseudomonadati</taxon>
        <taxon>Bacteroidota</taxon>
        <taxon>Bacteroidia</taxon>
        <taxon>Bacteroidales</taxon>
        <taxon>Dysgonomonadaceae</taxon>
        <taxon>Proteiniphilum</taxon>
    </lineage>
</organism>
<dbReference type="InterPro" id="IPR029058">
    <property type="entry name" value="AB_hydrolase_fold"/>
</dbReference>
<evidence type="ECO:0000313" key="2">
    <source>
        <dbReference type="EMBL" id="SCD21084.1"/>
    </source>
</evidence>
<dbReference type="InterPro" id="IPR039564">
    <property type="entry name" value="Peptidase_C39-like"/>
</dbReference>
<gene>
    <name evidence="2" type="ORF">PSM36_2279</name>
</gene>
<dbReference type="KEGG" id="psac:PSM36_2279"/>
<dbReference type="PROSITE" id="PS51257">
    <property type="entry name" value="PROKAR_LIPOPROTEIN"/>
    <property type="match status" value="1"/>
</dbReference>
<protein>
    <submittedName>
        <fullName evidence="2">A sub-family of peptidase family C39</fullName>
    </submittedName>
</protein>
<accession>A0A1R3TBW3</accession>
<proteinExistence type="predicted"/>